<dbReference type="Proteomes" id="UP000265515">
    <property type="component" value="Unassembled WGS sequence"/>
</dbReference>
<dbReference type="AlphaFoldDB" id="A0A388K3G9"/>
<name>A0A388K3G9_CHABU</name>
<sequence length="200" mass="22173">MVKLRVAIRKIADYIRHDLKEIALPSSLPDPPSYMAHQGRRLTPAERMQVVREAWVLYKASWRHTLWGQELEVNESGKKKKEDEPTLAEELSAIAKAGANGAVPMLQQLYLTRAAAYRDGLRSFVQGYQEGIAEVMEKEKEQLNTKTSSSDGQEEKEQLNTKSSASDGLADSGSSGPLADNRYPNSATSTEGSELHKGNR</sequence>
<dbReference type="Gramene" id="GBG64600">
    <property type="protein sequence ID" value="GBG64600"/>
    <property type="gene ID" value="CBR_g45657"/>
</dbReference>
<gene>
    <name evidence="2" type="ORF">CBR_g45657</name>
</gene>
<comment type="caution">
    <text evidence="2">The sequence shown here is derived from an EMBL/GenBank/DDBJ whole genome shotgun (WGS) entry which is preliminary data.</text>
</comment>
<feature type="region of interest" description="Disordered" evidence="1">
    <location>
        <begin position="139"/>
        <end position="200"/>
    </location>
</feature>
<accession>A0A388K3G9</accession>
<evidence type="ECO:0000313" key="2">
    <source>
        <dbReference type="EMBL" id="GBG64600.1"/>
    </source>
</evidence>
<feature type="compositionally biased region" description="Polar residues" evidence="1">
    <location>
        <begin position="183"/>
        <end position="192"/>
    </location>
</feature>
<dbReference type="OrthoDB" id="514706at2759"/>
<organism evidence="2 3">
    <name type="scientific">Chara braunii</name>
    <name type="common">Braun's stonewort</name>
    <dbReference type="NCBI Taxonomy" id="69332"/>
    <lineage>
        <taxon>Eukaryota</taxon>
        <taxon>Viridiplantae</taxon>
        <taxon>Streptophyta</taxon>
        <taxon>Charophyceae</taxon>
        <taxon>Charales</taxon>
        <taxon>Characeae</taxon>
        <taxon>Chara</taxon>
    </lineage>
</organism>
<protein>
    <submittedName>
        <fullName evidence="2">Uncharacterized protein</fullName>
    </submittedName>
</protein>
<evidence type="ECO:0000256" key="1">
    <source>
        <dbReference type="SAM" id="MobiDB-lite"/>
    </source>
</evidence>
<dbReference type="PANTHER" id="PTHR36064">
    <property type="entry name" value="EMBRYO DEFECTIVE 2735"/>
    <property type="match status" value="1"/>
</dbReference>
<feature type="compositionally biased region" description="Low complexity" evidence="1">
    <location>
        <begin position="163"/>
        <end position="179"/>
    </location>
</feature>
<evidence type="ECO:0000313" key="3">
    <source>
        <dbReference type="Proteomes" id="UP000265515"/>
    </source>
</evidence>
<keyword evidence="3" id="KW-1185">Reference proteome</keyword>
<reference evidence="2 3" key="1">
    <citation type="journal article" date="2018" name="Cell">
        <title>The Chara Genome: Secondary Complexity and Implications for Plant Terrestrialization.</title>
        <authorList>
            <person name="Nishiyama T."/>
            <person name="Sakayama H."/>
            <person name="Vries J.D."/>
            <person name="Buschmann H."/>
            <person name="Saint-Marcoux D."/>
            <person name="Ullrich K.K."/>
            <person name="Haas F.B."/>
            <person name="Vanderstraeten L."/>
            <person name="Becker D."/>
            <person name="Lang D."/>
            <person name="Vosolsobe S."/>
            <person name="Rombauts S."/>
            <person name="Wilhelmsson P.K.I."/>
            <person name="Janitza P."/>
            <person name="Kern R."/>
            <person name="Heyl A."/>
            <person name="Rumpler F."/>
            <person name="Villalobos L.I.A.C."/>
            <person name="Clay J.M."/>
            <person name="Skokan R."/>
            <person name="Toyoda A."/>
            <person name="Suzuki Y."/>
            <person name="Kagoshima H."/>
            <person name="Schijlen E."/>
            <person name="Tajeshwar N."/>
            <person name="Catarino B."/>
            <person name="Hetherington A.J."/>
            <person name="Saltykova A."/>
            <person name="Bonnot C."/>
            <person name="Breuninger H."/>
            <person name="Symeonidi A."/>
            <person name="Radhakrishnan G.V."/>
            <person name="Van Nieuwerburgh F."/>
            <person name="Deforce D."/>
            <person name="Chang C."/>
            <person name="Karol K.G."/>
            <person name="Hedrich R."/>
            <person name="Ulvskov P."/>
            <person name="Glockner G."/>
            <person name="Delwiche C.F."/>
            <person name="Petrasek J."/>
            <person name="Van de Peer Y."/>
            <person name="Friml J."/>
            <person name="Beilby M."/>
            <person name="Dolan L."/>
            <person name="Kohara Y."/>
            <person name="Sugano S."/>
            <person name="Fujiyama A."/>
            <person name="Delaux P.-M."/>
            <person name="Quint M."/>
            <person name="TheiBen G."/>
            <person name="Hagemann M."/>
            <person name="Harholt J."/>
            <person name="Dunand C."/>
            <person name="Zachgo S."/>
            <person name="Langdale J."/>
            <person name="Maumus F."/>
            <person name="Straeten D.V.D."/>
            <person name="Gould S.B."/>
            <person name="Rensing S.A."/>
        </authorList>
    </citation>
    <scope>NUCLEOTIDE SEQUENCE [LARGE SCALE GENOMIC DNA]</scope>
    <source>
        <strain evidence="2 3">S276</strain>
    </source>
</reference>
<proteinExistence type="predicted"/>
<dbReference type="OMA" id="NFIEGYQ"/>
<dbReference type="EMBL" id="BFEA01000052">
    <property type="protein sequence ID" value="GBG64600.1"/>
    <property type="molecule type" value="Genomic_DNA"/>
</dbReference>